<organism evidence="2">
    <name type="scientific">Listeria seeligeri</name>
    <dbReference type="NCBI Taxonomy" id="1640"/>
    <lineage>
        <taxon>Bacteria</taxon>
        <taxon>Bacillati</taxon>
        <taxon>Bacillota</taxon>
        <taxon>Bacilli</taxon>
        <taxon>Bacillales</taxon>
        <taxon>Listeriaceae</taxon>
        <taxon>Listeria</taxon>
    </lineage>
</organism>
<evidence type="ECO:0000259" key="1">
    <source>
        <dbReference type="SMART" id="SM00966"/>
    </source>
</evidence>
<proteinExistence type="predicted"/>
<accession>A0A7T0MAS8</accession>
<keyword evidence="2" id="KW-0614">Plasmid</keyword>
<dbReference type="SMART" id="SM00966">
    <property type="entry name" value="SpoVT_AbrB"/>
    <property type="match status" value="1"/>
</dbReference>
<dbReference type="SUPFAM" id="SSF89447">
    <property type="entry name" value="AbrB/MazE/MraZ-like"/>
    <property type="match status" value="1"/>
</dbReference>
<feature type="domain" description="SpoVT-AbrB" evidence="1">
    <location>
        <begin position="9"/>
        <end position="55"/>
    </location>
</feature>
<name>A0A7T0MAS8_LISSE</name>
<dbReference type="GO" id="GO:0003677">
    <property type="term" value="F:DNA binding"/>
    <property type="evidence" value="ECO:0007669"/>
    <property type="project" value="InterPro"/>
</dbReference>
<reference evidence="2" key="2">
    <citation type="submission" date="2020-10" db="EMBL/GenBank/DDBJ databases">
        <authorList>
            <person name="Chmielowska C.A."/>
            <person name="Korsak D."/>
            <person name="Bartosik D."/>
        </authorList>
    </citation>
    <scope>NUCLEOTIDE SEQUENCE</scope>
    <source>
        <strain evidence="2">Sr12</strain>
        <plasmid evidence="2">pLIS4</plasmid>
    </source>
</reference>
<geneLocation type="plasmid" evidence="2">
    <name>pLIS4</name>
</geneLocation>
<dbReference type="InterPro" id="IPR007159">
    <property type="entry name" value="SpoVT-AbrB_dom"/>
</dbReference>
<protein>
    <submittedName>
        <fullName evidence="2">Toxin-antitoxin system MazeE family antitoxin</fullName>
    </submittedName>
</protein>
<dbReference type="RefSeq" id="WP_199202580.1">
    <property type="nucleotide sequence ID" value="NZ_MW124301.1"/>
</dbReference>
<dbReference type="AlphaFoldDB" id="A0A7T0MAS8"/>
<dbReference type="EMBL" id="MW124301">
    <property type="protein sequence ID" value="QPL19431.1"/>
    <property type="molecule type" value="Genomic_DNA"/>
</dbReference>
<dbReference type="Pfam" id="PF04014">
    <property type="entry name" value="MazE_antitoxin"/>
    <property type="match status" value="1"/>
</dbReference>
<dbReference type="Gene3D" id="2.10.260.10">
    <property type="match status" value="1"/>
</dbReference>
<dbReference type="InterPro" id="IPR037914">
    <property type="entry name" value="SpoVT-AbrB_sf"/>
</dbReference>
<evidence type="ECO:0000313" key="2">
    <source>
        <dbReference type="EMBL" id="QPL19431.1"/>
    </source>
</evidence>
<sequence length="85" mass="9263">MLPITTSLKKWGNSKGVIIPKKALDSAGIQGDDMLFEIQVEKGAITLQPKKDGAARMAALFEGYQGKALESEEIHWGTVGEEFEL</sequence>
<gene>
    <name evidence="2" type="ORF">pLIS400481c</name>
</gene>
<reference evidence="2" key="1">
    <citation type="journal article" date="2020" name="Int. J. Mol. Sci.">
        <title>Genetic Carriers and Genomic Distribution of cadA6-A Novel Variant of a Cadmium Resistance Determinant Identified in Listeria spp.</title>
        <authorList>
            <person name="Chmielowska C."/>
            <person name="Korsak D."/>
            <person name="Szmulkowska B."/>
            <person name="Krop A."/>
            <person name="Lipka K."/>
            <person name="Krupinska M."/>
            <person name="Bartosik D."/>
        </authorList>
    </citation>
    <scope>NUCLEOTIDE SEQUENCE</scope>
    <source>
        <strain evidence="2">Sr12</strain>
    </source>
</reference>